<proteinExistence type="predicted"/>
<keyword evidence="1" id="KW-0812">Transmembrane</keyword>
<organism evidence="3">
    <name type="scientific">Brassica campestris</name>
    <name type="common">Field mustard</name>
    <dbReference type="NCBI Taxonomy" id="3711"/>
    <lineage>
        <taxon>Eukaryota</taxon>
        <taxon>Viridiplantae</taxon>
        <taxon>Streptophyta</taxon>
        <taxon>Embryophyta</taxon>
        <taxon>Tracheophyta</taxon>
        <taxon>Spermatophyta</taxon>
        <taxon>Magnoliopsida</taxon>
        <taxon>eudicotyledons</taxon>
        <taxon>Gunneridae</taxon>
        <taxon>Pentapetalae</taxon>
        <taxon>rosids</taxon>
        <taxon>malvids</taxon>
        <taxon>Brassicales</taxon>
        <taxon>Brassicaceae</taxon>
        <taxon>Brassiceae</taxon>
        <taxon>Brassica</taxon>
    </lineage>
</organism>
<evidence type="ECO:0000256" key="1">
    <source>
        <dbReference type="SAM" id="Phobius"/>
    </source>
</evidence>
<dbReference type="PANTHER" id="PTHR37705:SF5">
    <property type="entry name" value="(RAPE) HYPOTHETICAL PROTEIN"/>
    <property type="match status" value="1"/>
</dbReference>
<accession>A0A3P5Z656</accession>
<reference evidence="3" key="1">
    <citation type="submission" date="2018-11" db="EMBL/GenBank/DDBJ databases">
        <authorList>
            <consortium name="Genoscope - CEA"/>
            <person name="William W."/>
        </authorList>
    </citation>
    <scope>NUCLEOTIDE SEQUENCE</scope>
</reference>
<keyword evidence="1" id="KW-1133">Transmembrane helix</keyword>
<dbReference type="PANTHER" id="PTHR37705">
    <property type="entry name" value="BNAA08G11710D PROTEIN"/>
    <property type="match status" value="1"/>
</dbReference>
<protein>
    <submittedName>
        <fullName evidence="2">Uncharacterized protein</fullName>
    </submittedName>
</protein>
<dbReference type="Proteomes" id="UP000694005">
    <property type="component" value="Chromosome A05"/>
</dbReference>
<evidence type="ECO:0000313" key="3">
    <source>
        <dbReference type="EMBL" id="VDC71255.1"/>
    </source>
</evidence>
<sequence length="98" mass="11132">MVTLKLEICIEFVKLTVDLVAAMAESIEVAFRHRPPPQVPYSAGVNGRRGHYSTVPIPLVGFLVFALIYEVTEVVIRMEDQERKDYDEFAYSVNNIKS</sequence>
<feature type="transmembrane region" description="Helical" evidence="1">
    <location>
        <begin position="55"/>
        <end position="76"/>
    </location>
</feature>
<dbReference type="AlphaFoldDB" id="A0A3P5Z656"/>
<gene>
    <name evidence="3" type="ORF">BRAA05T20969Z</name>
    <name evidence="2" type="ORF">BRAPAZ1V2_A05P21830.2</name>
</gene>
<dbReference type="EMBL" id="LR031570">
    <property type="protein sequence ID" value="VDC71255.1"/>
    <property type="molecule type" value="Genomic_DNA"/>
</dbReference>
<name>A0A3P5Z656_BRACM</name>
<dbReference type="Gramene" id="A05p21830.2_BraZ1">
    <property type="protein sequence ID" value="A05p21830.2_BraZ1.CDS"/>
    <property type="gene ID" value="A05g21830.2_BraZ1"/>
</dbReference>
<evidence type="ECO:0000313" key="2">
    <source>
        <dbReference type="EMBL" id="CAG7875662.1"/>
    </source>
</evidence>
<dbReference type="EMBL" id="LS974621">
    <property type="protein sequence ID" value="CAG7875662.1"/>
    <property type="molecule type" value="Genomic_DNA"/>
</dbReference>
<keyword evidence="1" id="KW-0472">Membrane</keyword>